<evidence type="ECO:0000313" key="5">
    <source>
        <dbReference type="Proteomes" id="UP000597444"/>
    </source>
</evidence>
<dbReference type="Proteomes" id="UP000597444">
    <property type="component" value="Unassembled WGS sequence"/>
</dbReference>
<feature type="compositionally biased region" description="Basic and acidic residues" evidence="1">
    <location>
        <begin position="1"/>
        <end position="17"/>
    </location>
</feature>
<accession>A0A8J3IGS2</accession>
<organism evidence="4 5">
    <name type="scientific">Reticulibacter mediterranei</name>
    <dbReference type="NCBI Taxonomy" id="2778369"/>
    <lineage>
        <taxon>Bacteria</taxon>
        <taxon>Bacillati</taxon>
        <taxon>Chloroflexota</taxon>
        <taxon>Ktedonobacteria</taxon>
        <taxon>Ktedonobacterales</taxon>
        <taxon>Reticulibacteraceae</taxon>
        <taxon>Reticulibacter</taxon>
    </lineage>
</organism>
<feature type="transmembrane region" description="Helical" evidence="2">
    <location>
        <begin position="128"/>
        <end position="148"/>
    </location>
</feature>
<dbReference type="Gene3D" id="1.10.10.1320">
    <property type="entry name" value="Anti-sigma factor, zinc-finger domain"/>
    <property type="match status" value="1"/>
</dbReference>
<keyword evidence="5" id="KW-1185">Reference proteome</keyword>
<dbReference type="RefSeq" id="WP_220205044.1">
    <property type="nucleotide sequence ID" value="NZ_BNJK01000001.1"/>
</dbReference>
<dbReference type="EMBL" id="BNJK01000001">
    <property type="protein sequence ID" value="GHO94301.1"/>
    <property type="molecule type" value="Genomic_DNA"/>
</dbReference>
<evidence type="ECO:0000313" key="4">
    <source>
        <dbReference type="EMBL" id="GHO94301.1"/>
    </source>
</evidence>
<gene>
    <name evidence="4" type="ORF">KSF_043490</name>
</gene>
<evidence type="ECO:0000259" key="3">
    <source>
        <dbReference type="Pfam" id="PF13490"/>
    </source>
</evidence>
<dbReference type="InterPro" id="IPR041916">
    <property type="entry name" value="Anti_sigma_zinc_sf"/>
</dbReference>
<dbReference type="AlphaFoldDB" id="A0A8J3IGS2"/>
<keyword evidence="2" id="KW-1133">Transmembrane helix</keyword>
<reference evidence="4" key="1">
    <citation type="submission" date="2020-10" db="EMBL/GenBank/DDBJ databases">
        <title>Taxonomic study of unclassified bacteria belonging to the class Ktedonobacteria.</title>
        <authorList>
            <person name="Yabe S."/>
            <person name="Wang C.M."/>
            <person name="Zheng Y."/>
            <person name="Sakai Y."/>
            <person name="Cavaletti L."/>
            <person name="Monciardini P."/>
            <person name="Donadio S."/>
        </authorList>
    </citation>
    <scope>NUCLEOTIDE SEQUENCE</scope>
    <source>
        <strain evidence="4">ID150040</strain>
    </source>
</reference>
<protein>
    <recommendedName>
        <fullName evidence="3">Putative zinc-finger domain-containing protein</fullName>
    </recommendedName>
</protein>
<feature type="transmembrane region" description="Helical" evidence="2">
    <location>
        <begin position="99"/>
        <end position="122"/>
    </location>
</feature>
<feature type="domain" description="Putative zinc-finger" evidence="3">
    <location>
        <begin position="3"/>
        <end position="37"/>
    </location>
</feature>
<name>A0A8J3IGS2_9CHLR</name>
<keyword evidence="2" id="KW-0472">Membrane</keyword>
<sequence>MRCRDAKQKLYAQRDGESESPEAEALQEHLAQCPACRAYQQQLSRLDTLFCPLTPPTRTSVSTDKIMLAIQQHQRITQQLEDIRQQQQTRVAQFKSAGAALAAITFFTLSSIPLLLLAIAIIQTDLVIKALAPLAGVIDVLVIAAEYLQTGVALITRDNWLLSGIAFAVVVMMGMWLRLMRHPQEA</sequence>
<proteinExistence type="predicted"/>
<keyword evidence="2" id="KW-0812">Transmembrane</keyword>
<comment type="caution">
    <text evidence="4">The sequence shown here is derived from an EMBL/GenBank/DDBJ whole genome shotgun (WGS) entry which is preliminary data.</text>
</comment>
<dbReference type="InterPro" id="IPR027383">
    <property type="entry name" value="Znf_put"/>
</dbReference>
<feature type="transmembrane region" description="Helical" evidence="2">
    <location>
        <begin position="160"/>
        <end position="179"/>
    </location>
</feature>
<feature type="region of interest" description="Disordered" evidence="1">
    <location>
        <begin position="1"/>
        <end position="22"/>
    </location>
</feature>
<dbReference type="Pfam" id="PF13490">
    <property type="entry name" value="zf-HC2"/>
    <property type="match status" value="1"/>
</dbReference>
<evidence type="ECO:0000256" key="2">
    <source>
        <dbReference type="SAM" id="Phobius"/>
    </source>
</evidence>
<evidence type="ECO:0000256" key="1">
    <source>
        <dbReference type="SAM" id="MobiDB-lite"/>
    </source>
</evidence>